<gene>
    <name evidence="2" type="ORF">D3P09_22020</name>
</gene>
<feature type="transmembrane region" description="Helical" evidence="1">
    <location>
        <begin position="21"/>
        <end position="50"/>
    </location>
</feature>
<dbReference type="Pfam" id="PF10754">
    <property type="entry name" value="DUF2569"/>
    <property type="match status" value="1"/>
</dbReference>
<evidence type="ECO:0000313" key="2">
    <source>
        <dbReference type="EMBL" id="RJX37653.1"/>
    </source>
</evidence>
<feature type="transmembrane region" description="Helical" evidence="1">
    <location>
        <begin position="107"/>
        <end position="130"/>
    </location>
</feature>
<sequence length="168" mass="19745">MESQTQATPNTQPYPQLISGLGGWLVLVQIGLYSTMFLLMLKLISILSIFGDGSWELFTDKSSIIYHALWQPLILFELIYNLLLFAFSIFILVCFYSKKKILPRLMIFYFVVSVLFVLIDYILFMQIPIARELDSFNYIKEIVRGIFTCMIWIPYFIRSIRVKNTFIH</sequence>
<feature type="transmembrane region" description="Helical" evidence="1">
    <location>
        <begin position="70"/>
        <end position="95"/>
    </location>
</feature>
<comment type="caution">
    <text evidence="2">The sequence shown here is derived from an EMBL/GenBank/DDBJ whole genome shotgun (WGS) entry which is preliminary data.</text>
</comment>
<dbReference type="AlphaFoldDB" id="A0A3A6PNX1"/>
<proteinExistence type="predicted"/>
<reference evidence="2 3" key="1">
    <citation type="submission" date="2018-09" db="EMBL/GenBank/DDBJ databases">
        <title>Paenibacillus aracenensis nov. sp. isolated from a cave in southern Spain.</title>
        <authorList>
            <person name="Jurado V."/>
            <person name="Gutierrez-Patricio S."/>
            <person name="Gonzalez-Pimentel J.L."/>
            <person name="Miller A.Z."/>
            <person name="Laiz L."/>
            <person name="Saiz-Jimenez C."/>
        </authorList>
    </citation>
    <scope>NUCLEOTIDE SEQUENCE [LARGE SCALE GENOMIC DNA]</scope>
    <source>
        <strain evidence="2 3">JCM 19203</strain>
    </source>
</reference>
<dbReference type="InterPro" id="IPR019690">
    <property type="entry name" value="DUF2569"/>
</dbReference>
<keyword evidence="1" id="KW-0812">Transmembrane</keyword>
<keyword evidence="1" id="KW-1133">Transmembrane helix</keyword>
<evidence type="ECO:0000313" key="3">
    <source>
        <dbReference type="Proteomes" id="UP000267798"/>
    </source>
</evidence>
<dbReference type="Proteomes" id="UP000267798">
    <property type="component" value="Unassembled WGS sequence"/>
</dbReference>
<dbReference type="EMBL" id="QXQB01000005">
    <property type="protein sequence ID" value="RJX37653.1"/>
    <property type="molecule type" value="Genomic_DNA"/>
</dbReference>
<name>A0A3A6PNX1_9BACL</name>
<dbReference type="RefSeq" id="WP_120113578.1">
    <property type="nucleotide sequence ID" value="NZ_QXQB01000005.1"/>
</dbReference>
<keyword evidence="1" id="KW-0472">Membrane</keyword>
<dbReference type="OrthoDB" id="9155572at2"/>
<accession>A0A3A6PNX1</accession>
<evidence type="ECO:0000256" key="1">
    <source>
        <dbReference type="SAM" id="Phobius"/>
    </source>
</evidence>
<keyword evidence="3" id="KW-1185">Reference proteome</keyword>
<protein>
    <submittedName>
        <fullName evidence="2">DUF2569 domain-containing protein</fullName>
    </submittedName>
</protein>
<organism evidence="2 3">
    <name type="scientific">Paenibacillus pinisoli</name>
    <dbReference type="NCBI Taxonomy" id="1276110"/>
    <lineage>
        <taxon>Bacteria</taxon>
        <taxon>Bacillati</taxon>
        <taxon>Bacillota</taxon>
        <taxon>Bacilli</taxon>
        <taxon>Bacillales</taxon>
        <taxon>Paenibacillaceae</taxon>
        <taxon>Paenibacillus</taxon>
    </lineage>
</organism>
<feature type="transmembrane region" description="Helical" evidence="1">
    <location>
        <begin position="142"/>
        <end position="160"/>
    </location>
</feature>